<dbReference type="SUPFAM" id="SSF55785">
    <property type="entry name" value="PYP-like sensor domain (PAS domain)"/>
    <property type="match status" value="1"/>
</dbReference>
<evidence type="ECO:0000259" key="1">
    <source>
        <dbReference type="PROSITE" id="PS50112"/>
    </source>
</evidence>
<proteinExistence type="predicted"/>
<dbReference type="SMART" id="SM01012">
    <property type="entry name" value="ANTAR"/>
    <property type="match status" value="1"/>
</dbReference>
<dbReference type="Proteomes" id="UP001596072">
    <property type="component" value="Unassembled WGS sequence"/>
</dbReference>
<feature type="domain" description="ANTAR" evidence="2">
    <location>
        <begin position="177"/>
        <end position="238"/>
    </location>
</feature>
<comment type="caution">
    <text evidence="3">The sequence shown here is derived from an EMBL/GenBank/DDBJ whole genome shotgun (WGS) entry which is preliminary data.</text>
</comment>
<evidence type="ECO:0000313" key="4">
    <source>
        <dbReference type="Proteomes" id="UP001596072"/>
    </source>
</evidence>
<reference evidence="4" key="1">
    <citation type="journal article" date="2019" name="Int. J. Syst. Evol. Microbiol.">
        <title>The Global Catalogue of Microorganisms (GCM) 10K type strain sequencing project: providing services to taxonomists for standard genome sequencing and annotation.</title>
        <authorList>
            <consortium name="The Broad Institute Genomics Platform"/>
            <consortium name="The Broad Institute Genome Sequencing Center for Infectious Disease"/>
            <person name="Wu L."/>
            <person name="Ma J."/>
        </authorList>
    </citation>
    <scope>NUCLEOTIDE SEQUENCE [LARGE SCALE GENOMIC DNA]</scope>
    <source>
        <strain evidence="4">YIM 94188</strain>
    </source>
</reference>
<dbReference type="InterPro" id="IPR035965">
    <property type="entry name" value="PAS-like_dom_sf"/>
</dbReference>
<dbReference type="CDD" id="cd00130">
    <property type="entry name" value="PAS"/>
    <property type="match status" value="1"/>
</dbReference>
<keyword evidence="4" id="KW-1185">Reference proteome</keyword>
<dbReference type="InterPro" id="IPR005561">
    <property type="entry name" value="ANTAR"/>
</dbReference>
<dbReference type="SUPFAM" id="SSF52172">
    <property type="entry name" value="CheY-like"/>
    <property type="match status" value="1"/>
</dbReference>
<dbReference type="Gene3D" id="3.30.450.20">
    <property type="entry name" value="PAS domain"/>
    <property type="match status" value="1"/>
</dbReference>
<organism evidence="3 4">
    <name type="scientific">Nocardioides vastitatis</name>
    <dbReference type="NCBI Taxonomy" id="2568655"/>
    <lineage>
        <taxon>Bacteria</taxon>
        <taxon>Bacillati</taxon>
        <taxon>Actinomycetota</taxon>
        <taxon>Actinomycetes</taxon>
        <taxon>Propionibacteriales</taxon>
        <taxon>Nocardioidaceae</taxon>
        <taxon>Nocardioides</taxon>
    </lineage>
</organism>
<sequence length="253" mass="27864">MDPISRRHRDPIFDAIPTPILLLDTDLVIKAVNRAYEDTVGLSADDVLLMQVFDAFPDNPEDPHADGVANLSASLDKVLTRRRPHDMLVQRYDVVDRRTGTWVSRVWQPTNSPVMDGDRVIGVVHQVQDITPVGEDLYRALTGYRDVVASTSAAGDGAHGQALAEHLHAVATRIRQHQALVEEVLHLRRALTSRATIDQAKGMIMADRRCSADEAFHVLRKLSSETNVRVVDVALALVYQAQGGGADLAVERS</sequence>
<dbReference type="InterPro" id="IPR013656">
    <property type="entry name" value="PAS_4"/>
</dbReference>
<evidence type="ECO:0000259" key="2">
    <source>
        <dbReference type="PROSITE" id="PS50921"/>
    </source>
</evidence>
<dbReference type="InterPro" id="IPR011006">
    <property type="entry name" value="CheY-like_superfamily"/>
</dbReference>
<dbReference type="PROSITE" id="PS50921">
    <property type="entry name" value="ANTAR"/>
    <property type="match status" value="1"/>
</dbReference>
<dbReference type="Gene3D" id="1.10.10.10">
    <property type="entry name" value="Winged helix-like DNA-binding domain superfamily/Winged helix DNA-binding domain"/>
    <property type="match status" value="1"/>
</dbReference>
<dbReference type="Pfam" id="PF08448">
    <property type="entry name" value="PAS_4"/>
    <property type="match status" value="1"/>
</dbReference>
<protein>
    <submittedName>
        <fullName evidence="3">ANTAR domain-containing protein</fullName>
    </submittedName>
</protein>
<name>A0ABW0ZGG2_9ACTN</name>
<dbReference type="RefSeq" id="WP_168798276.1">
    <property type="nucleotide sequence ID" value="NZ_JBHSNS010000003.1"/>
</dbReference>
<dbReference type="InterPro" id="IPR000014">
    <property type="entry name" value="PAS"/>
</dbReference>
<accession>A0ABW0ZGG2</accession>
<dbReference type="InterPro" id="IPR036388">
    <property type="entry name" value="WH-like_DNA-bd_sf"/>
</dbReference>
<gene>
    <name evidence="3" type="ORF">ACFPQB_09365</name>
</gene>
<dbReference type="Pfam" id="PF03861">
    <property type="entry name" value="ANTAR"/>
    <property type="match status" value="1"/>
</dbReference>
<evidence type="ECO:0000313" key="3">
    <source>
        <dbReference type="EMBL" id="MFC5729127.1"/>
    </source>
</evidence>
<dbReference type="PROSITE" id="PS50112">
    <property type="entry name" value="PAS"/>
    <property type="match status" value="1"/>
</dbReference>
<dbReference type="NCBIfam" id="TIGR00229">
    <property type="entry name" value="sensory_box"/>
    <property type="match status" value="1"/>
</dbReference>
<dbReference type="SMART" id="SM00091">
    <property type="entry name" value="PAS"/>
    <property type="match status" value="1"/>
</dbReference>
<dbReference type="EMBL" id="JBHSNS010000003">
    <property type="protein sequence ID" value="MFC5729127.1"/>
    <property type="molecule type" value="Genomic_DNA"/>
</dbReference>
<feature type="domain" description="PAS" evidence="1">
    <location>
        <begin position="5"/>
        <end position="48"/>
    </location>
</feature>